<dbReference type="FunFam" id="1.20.5.170:FF:000003">
    <property type="entry name" value="cAMP-responsive element modulator isoform X2"/>
    <property type="match status" value="1"/>
</dbReference>
<evidence type="ECO:0000313" key="8">
    <source>
        <dbReference type="EMBL" id="KRY28525.1"/>
    </source>
</evidence>
<sequence>MLKKLLRAVEVEADTKRLQPEGVDGEANRVMILCPPPMRRSDQSAIRPAGGRTGTQCRRANIAMDVMLLKFHKNQDCEIYRITNCTQELQRLLKTEAGLLKNHTKSEIHSKTLTEYMTEGIMQRVENVPSDDRRICIYHSIWEAAKECRRKKKEYVKCLESRVTVLETQNKQLIEELKNLKELYCQKAD</sequence>
<dbReference type="OrthoDB" id="5970722at2759"/>
<keyword evidence="4" id="KW-0804">Transcription</keyword>
<dbReference type="GO" id="GO:0005634">
    <property type="term" value="C:nucleus"/>
    <property type="evidence" value="ECO:0007669"/>
    <property type="project" value="UniProtKB-SubCell"/>
</dbReference>
<feature type="coiled-coil region" evidence="6">
    <location>
        <begin position="156"/>
        <end position="183"/>
    </location>
</feature>
<dbReference type="InParanoid" id="A0A0V1AUZ7"/>
<dbReference type="EMBL" id="JYDH01000201">
    <property type="protein sequence ID" value="KRY28525.1"/>
    <property type="molecule type" value="Genomic_DNA"/>
</dbReference>
<keyword evidence="2" id="KW-0805">Transcription regulation</keyword>
<evidence type="ECO:0000256" key="3">
    <source>
        <dbReference type="ARBA" id="ARBA00023125"/>
    </source>
</evidence>
<name>A0A0V1AUZ7_TRISP</name>
<evidence type="ECO:0000256" key="2">
    <source>
        <dbReference type="ARBA" id="ARBA00023015"/>
    </source>
</evidence>
<proteinExistence type="predicted"/>
<evidence type="ECO:0000259" key="7">
    <source>
        <dbReference type="PROSITE" id="PS50217"/>
    </source>
</evidence>
<dbReference type="PANTHER" id="PTHR45879">
    <property type="entry name" value="CYCLIC AMP RESPONSE ELEMENT-BINDING PROTEIN B"/>
    <property type="match status" value="1"/>
</dbReference>
<dbReference type="SUPFAM" id="SSF57959">
    <property type="entry name" value="Leucine zipper domain"/>
    <property type="match status" value="1"/>
</dbReference>
<dbReference type="GO" id="GO:0000981">
    <property type="term" value="F:DNA-binding transcription factor activity, RNA polymerase II-specific"/>
    <property type="evidence" value="ECO:0007669"/>
    <property type="project" value="TreeGrafter"/>
</dbReference>
<accession>A0A0V1AUZ7</accession>
<protein>
    <submittedName>
        <fullName evidence="8">Cyclic AMP-responsive element-binding protein 1</fullName>
    </submittedName>
</protein>
<comment type="subcellular location">
    <subcellularLocation>
        <location evidence="1">Nucleus</location>
    </subcellularLocation>
</comment>
<dbReference type="InterPro" id="IPR004827">
    <property type="entry name" value="bZIP"/>
</dbReference>
<dbReference type="InterPro" id="IPR001630">
    <property type="entry name" value="Leuzip_CREB"/>
</dbReference>
<dbReference type="Gene3D" id="1.20.5.170">
    <property type="match status" value="1"/>
</dbReference>
<dbReference type="GO" id="GO:0005667">
    <property type="term" value="C:transcription regulator complex"/>
    <property type="evidence" value="ECO:0007669"/>
    <property type="project" value="TreeGrafter"/>
</dbReference>
<keyword evidence="5" id="KW-0539">Nucleus</keyword>
<evidence type="ECO:0000256" key="1">
    <source>
        <dbReference type="ARBA" id="ARBA00004123"/>
    </source>
</evidence>
<evidence type="ECO:0000256" key="5">
    <source>
        <dbReference type="ARBA" id="ARBA00023242"/>
    </source>
</evidence>
<feature type="domain" description="BZIP" evidence="7">
    <location>
        <begin position="143"/>
        <end position="182"/>
    </location>
</feature>
<dbReference type="STRING" id="6334.A0A0V1AUZ7"/>
<organism evidence="8 9">
    <name type="scientific">Trichinella spiralis</name>
    <name type="common">Trichina worm</name>
    <dbReference type="NCBI Taxonomy" id="6334"/>
    <lineage>
        <taxon>Eukaryota</taxon>
        <taxon>Metazoa</taxon>
        <taxon>Ecdysozoa</taxon>
        <taxon>Nematoda</taxon>
        <taxon>Enoplea</taxon>
        <taxon>Dorylaimia</taxon>
        <taxon>Trichinellida</taxon>
        <taxon>Trichinellidae</taxon>
        <taxon>Trichinella</taxon>
    </lineage>
</organism>
<dbReference type="InterPro" id="IPR046347">
    <property type="entry name" value="bZIP_sf"/>
</dbReference>
<dbReference type="Pfam" id="PF00170">
    <property type="entry name" value="bZIP_1"/>
    <property type="match status" value="1"/>
</dbReference>
<dbReference type="PROSITE" id="PS50217">
    <property type="entry name" value="BZIP"/>
    <property type="match status" value="1"/>
</dbReference>
<dbReference type="CDD" id="cd14690">
    <property type="entry name" value="bZIP_CREB1"/>
    <property type="match status" value="1"/>
</dbReference>
<evidence type="ECO:0000256" key="4">
    <source>
        <dbReference type="ARBA" id="ARBA00023163"/>
    </source>
</evidence>
<reference evidence="8 9" key="1">
    <citation type="submission" date="2015-01" db="EMBL/GenBank/DDBJ databases">
        <title>Evolution of Trichinella species and genotypes.</title>
        <authorList>
            <person name="Korhonen P.K."/>
            <person name="Edoardo P."/>
            <person name="Giuseppe L.R."/>
            <person name="Gasser R.B."/>
        </authorList>
    </citation>
    <scope>NUCLEOTIDE SEQUENCE [LARGE SCALE GENOMIC DNA]</scope>
    <source>
        <strain evidence="8">ISS3</strain>
    </source>
</reference>
<keyword evidence="9" id="KW-1185">Reference proteome</keyword>
<comment type="caution">
    <text evidence="8">The sequence shown here is derived from an EMBL/GenBank/DDBJ whole genome shotgun (WGS) entry which is preliminary data.</text>
</comment>
<gene>
    <name evidence="8" type="primary">CREB1</name>
    <name evidence="8" type="ORF">T01_1434</name>
</gene>
<keyword evidence="6" id="KW-0175">Coiled coil</keyword>
<dbReference type="PANTHER" id="PTHR45879:SF3">
    <property type="entry name" value="CYCLIC AMP RESPONSE ELEMENT-BINDING PROTEIN B"/>
    <property type="match status" value="1"/>
</dbReference>
<dbReference type="GO" id="GO:0000978">
    <property type="term" value="F:RNA polymerase II cis-regulatory region sequence-specific DNA binding"/>
    <property type="evidence" value="ECO:0007669"/>
    <property type="project" value="TreeGrafter"/>
</dbReference>
<evidence type="ECO:0000313" key="9">
    <source>
        <dbReference type="Proteomes" id="UP000054776"/>
    </source>
</evidence>
<evidence type="ECO:0000256" key="6">
    <source>
        <dbReference type="SAM" id="Coils"/>
    </source>
</evidence>
<dbReference type="Proteomes" id="UP000054776">
    <property type="component" value="Unassembled WGS sequence"/>
</dbReference>
<dbReference type="AlphaFoldDB" id="A0A0V1AUZ7"/>
<keyword evidence="3" id="KW-0238">DNA-binding</keyword>